<evidence type="ECO:0000259" key="10">
    <source>
        <dbReference type="PROSITE" id="PS50004"/>
    </source>
</evidence>
<evidence type="ECO:0000256" key="3">
    <source>
        <dbReference type="ARBA" id="ARBA00012027"/>
    </source>
</evidence>
<evidence type="ECO:0000313" key="12">
    <source>
        <dbReference type="EMBL" id="CDW36050.1"/>
    </source>
</evidence>
<dbReference type="AlphaFoldDB" id="A0A0K2UDD1"/>
<keyword evidence="7" id="KW-0106">Calcium</keyword>
<dbReference type="OrthoDB" id="6330677at2759"/>
<dbReference type="GO" id="GO:0046872">
    <property type="term" value="F:metal ion binding"/>
    <property type="evidence" value="ECO:0007669"/>
    <property type="project" value="UniProtKB-KW"/>
</dbReference>
<dbReference type="InterPro" id="IPR000008">
    <property type="entry name" value="C2_dom"/>
</dbReference>
<dbReference type="InterPro" id="IPR035892">
    <property type="entry name" value="C2_domain_sf"/>
</dbReference>
<keyword evidence="9" id="KW-0443">Lipid metabolism</keyword>
<evidence type="ECO:0000259" key="11">
    <source>
        <dbReference type="PROSITE" id="PS50035"/>
    </source>
</evidence>
<accession>A0A0K2UDD1</accession>
<keyword evidence="5" id="KW-0677">Repeat</keyword>
<feature type="domain" description="PLD phosphodiesterase" evidence="11">
    <location>
        <begin position="641"/>
        <end position="668"/>
    </location>
</feature>
<evidence type="ECO:0000256" key="2">
    <source>
        <dbReference type="ARBA" id="ARBA00010683"/>
    </source>
</evidence>
<dbReference type="InterPro" id="IPR024632">
    <property type="entry name" value="PLipase_D_C"/>
</dbReference>
<dbReference type="Gene3D" id="2.60.40.150">
    <property type="entry name" value="C2 domain"/>
    <property type="match status" value="1"/>
</dbReference>
<dbReference type="RefSeq" id="XP_040569968.1">
    <property type="nucleotide sequence ID" value="XM_040714034.2"/>
</dbReference>
<dbReference type="InterPro" id="IPR015679">
    <property type="entry name" value="PLipase_D_fam"/>
</dbReference>
<dbReference type="SUPFAM" id="SSF56024">
    <property type="entry name" value="Phospholipase D/nuclease"/>
    <property type="match status" value="2"/>
</dbReference>
<keyword evidence="4" id="KW-0479">Metal-binding</keyword>
<organism evidence="12">
    <name type="scientific">Lepeophtheirus salmonis</name>
    <name type="common">Salmon louse</name>
    <name type="synonym">Caligus salmonis</name>
    <dbReference type="NCBI Taxonomy" id="72036"/>
    <lineage>
        <taxon>Eukaryota</taxon>
        <taxon>Metazoa</taxon>
        <taxon>Ecdysozoa</taxon>
        <taxon>Arthropoda</taxon>
        <taxon>Crustacea</taxon>
        <taxon>Multicrustacea</taxon>
        <taxon>Hexanauplia</taxon>
        <taxon>Copepoda</taxon>
        <taxon>Siphonostomatoida</taxon>
        <taxon>Caligidae</taxon>
        <taxon>Lepeophtheirus</taxon>
    </lineage>
</organism>
<keyword evidence="8" id="KW-0442">Lipid degradation</keyword>
<dbReference type="GO" id="GO:0009395">
    <property type="term" value="P:phospholipid catabolic process"/>
    <property type="evidence" value="ECO:0007669"/>
    <property type="project" value="TreeGrafter"/>
</dbReference>
<dbReference type="Pfam" id="PF00168">
    <property type="entry name" value="C2"/>
    <property type="match status" value="1"/>
</dbReference>
<evidence type="ECO:0000256" key="1">
    <source>
        <dbReference type="ARBA" id="ARBA00001913"/>
    </source>
</evidence>
<evidence type="ECO:0000256" key="7">
    <source>
        <dbReference type="ARBA" id="ARBA00022837"/>
    </source>
</evidence>
<evidence type="ECO:0000256" key="8">
    <source>
        <dbReference type="ARBA" id="ARBA00022963"/>
    </source>
</evidence>
<feature type="domain" description="C2" evidence="10">
    <location>
        <begin position="11"/>
        <end position="135"/>
    </location>
</feature>
<dbReference type="PANTHER" id="PTHR18896">
    <property type="entry name" value="PHOSPHOLIPASE D"/>
    <property type="match status" value="1"/>
</dbReference>
<dbReference type="PROSITE" id="PS50035">
    <property type="entry name" value="PLD"/>
    <property type="match status" value="2"/>
</dbReference>
<dbReference type="KEGG" id="lsm:121119381"/>
<proteinExistence type="inferred from homology"/>
<dbReference type="PROSITE" id="PS50004">
    <property type="entry name" value="C2"/>
    <property type="match status" value="1"/>
</dbReference>
<dbReference type="SMART" id="SM00155">
    <property type="entry name" value="PLDc"/>
    <property type="match status" value="2"/>
</dbReference>
<dbReference type="SMART" id="SM00239">
    <property type="entry name" value="C2"/>
    <property type="match status" value="1"/>
</dbReference>
<feature type="domain" description="PLD phosphodiesterase" evidence="11">
    <location>
        <begin position="329"/>
        <end position="360"/>
    </location>
</feature>
<dbReference type="GO" id="GO:0004630">
    <property type="term" value="F:phospholipase D activity"/>
    <property type="evidence" value="ECO:0007669"/>
    <property type="project" value="UniProtKB-EC"/>
</dbReference>
<evidence type="ECO:0000256" key="4">
    <source>
        <dbReference type="ARBA" id="ARBA00022723"/>
    </source>
</evidence>
<dbReference type="InterPro" id="IPR001736">
    <property type="entry name" value="PLipase_D/transphosphatidylase"/>
</dbReference>
<dbReference type="Pfam" id="PF00614">
    <property type="entry name" value="PLDc"/>
    <property type="match status" value="1"/>
</dbReference>
<keyword evidence="6" id="KW-0378">Hydrolase</keyword>
<comment type="similarity">
    <text evidence="2">Belongs to the phospholipase D family. C2-PLD subfamily.</text>
</comment>
<evidence type="ECO:0000256" key="5">
    <source>
        <dbReference type="ARBA" id="ARBA00022737"/>
    </source>
</evidence>
<dbReference type="Pfam" id="PF12357">
    <property type="entry name" value="PLD_C"/>
    <property type="match status" value="1"/>
</dbReference>
<dbReference type="PANTHER" id="PTHR18896:SF60">
    <property type="entry name" value="PHOSPHOLIPASE D"/>
    <property type="match status" value="1"/>
</dbReference>
<dbReference type="GO" id="GO:0005886">
    <property type="term" value="C:plasma membrane"/>
    <property type="evidence" value="ECO:0007669"/>
    <property type="project" value="TreeGrafter"/>
</dbReference>
<dbReference type="EC" id="3.1.4.4" evidence="3"/>
<evidence type="ECO:0000256" key="6">
    <source>
        <dbReference type="ARBA" id="ARBA00022801"/>
    </source>
</evidence>
<reference evidence="12" key="1">
    <citation type="submission" date="2014-05" db="EMBL/GenBank/DDBJ databases">
        <authorList>
            <person name="Chronopoulou M."/>
        </authorList>
    </citation>
    <scope>NUCLEOTIDE SEQUENCE</scope>
    <source>
        <tissue evidence="12">Whole organism</tissue>
    </source>
</reference>
<protein>
    <recommendedName>
        <fullName evidence="3">phospholipase D</fullName>
        <ecNumber evidence="3">3.1.4.4</ecNumber>
    </recommendedName>
</protein>
<dbReference type="GeneID" id="121119381"/>
<dbReference type="Gene3D" id="3.30.870.10">
    <property type="entry name" value="Endonuclease Chain A"/>
    <property type="match status" value="2"/>
</dbReference>
<evidence type="ECO:0000256" key="9">
    <source>
        <dbReference type="ARBA" id="ARBA00023098"/>
    </source>
</evidence>
<sequence>MNFLKKKAKNVMSHIKMEDPYATSTFLHGYILLDIFEATDLPDMEGWLAKVVDNKDLTDAFVDVKLGKAKLAKTSVILNSLFPVWNESYRVEVCHFAEELVFEIRDKDHAYSEFIGEVRLSTRELLNGDTREGWFPIMKKNGNPQGEAQLRFRVVYISKICINKTYEVDSYFPLQSNCNVTFYQDAHCYQDMPVFANLMGPDGVKYEPRSCWTDVFHSIVSAQKIICITGWAVWHKLELFRGFDKEDIYNGTLGDLLLRKAEEGVKVYVMVWSEKTSGDIIGQKGVMGTHDMETYNFFKNTKVNCALAPRELGSINELTDVLQNEFATGAYTHHQKTIICDFEQYRLIAYVGGLDLTGGRWDTPDHELYSTLTNEHSEDFRNSNAGTVPPSQGPREPWHDIHCKVEGPIAHDVFINFYERWMQQGTKYGDLEPIDTRDININAPAPYVDPAKVWNCQLFRSITSDSAKFDPSRTEVMNSKKGRLVEASIAQAYIQMIRNAENFLYFENQYFLGSAYAWKSNDDVNCHHVIPREIAQKVVDKIYAGERFCAYIVMPMFPEGDPASAPIQEILYWQARTIEMMYGRVGEALQHAQLPDHLGTHPTDWLLIMCPGKRELPGPHLDNLDPPTETMASKFRKTLRFPIYVHSKMFIVDDVYILIGSANINQRSMAGTRDTEIAVGCWQPAYNPQSPYGDVHMFRMSLWNEHLKTREDIFVNPGTLECVTRVKEMVLYNWQVYKGDVLQDTPGQLLAYPLNILSDGTIELLEDCKTFPDFGSGAKITGKVSAMIPQKVTT</sequence>
<name>A0A0K2UDD1_LEPSM</name>
<dbReference type="EMBL" id="HACA01018689">
    <property type="protein sequence ID" value="CDW36050.1"/>
    <property type="molecule type" value="Transcribed_RNA"/>
</dbReference>
<dbReference type="SUPFAM" id="SSF49562">
    <property type="entry name" value="C2 domain (Calcium/lipid-binding domain, CaLB)"/>
    <property type="match status" value="1"/>
</dbReference>
<comment type="cofactor">
    <cofactor evidence="1">
        <name>Ca(2+)</name>
        <dbReference type="ChEBI" id="CHEBI:29108"/>
    </cofactor>
</comment>